<evidence type="ECO:0000256" key="4">
    <source>
        <dbReference type="ARBA" id="ARBA00022989"/>
    </source>
</evidence>
<evidence type="ECO:0000256" key="5">
    <source>
        <dbReference type="ARBA" id="ARBA00023040"/>
    </source>
</evidence>
<proteinExistence type="inferred from homology"/>
<dbReference type="PANTHER" id="PTHR24243">
    <property type="entry name" value="G-PROTEIN COUPLED RECEPTOR"/>
    <property type="match status" value="1"/>
</dbReference>
<dbReference type="Proteomes" id="UP000499080">
    <property type="component" value="Unassembled WGS sequence"/>
</dbReference>
<evidence type="ECO:0000256" key="9">
    <source>
        <dbReference type="SAM" id="Phobius"/>
    </source>
</evidence>
<dbReference type="PANTHER" id="PTHR24243:SF208">
    <property type="entry name" value="PYROKININ-1 RECEPTOR"/>
    <property type="match status" value="1"/>
</dbReference>
<sequence length="156" mass="17901">MVLSDSGRCKTQRFTKYRGRIIRRLQYFPFLSLEVAVVVSFFICWSPFHAQRLMADYVPATPTPLFDMAYTVIRHISGVTYYLSPTVNPILYQLMSLKFQQAFKDTFGPFSKCLRGEAQMTEMAPVTTNVPTECSRVSTRIRRSPYGSPQTTAFNI</sequence>
<gene>
    <name evidence="11" type="primary">PK1-R_3</name>
    <name evidence="11" type="ORF">AVEN_28656_1</name>
</gene>
<comment type="caution">
    <text evidence="11">The sequence shown here is derived from an EMBL/GenBank/DDBJ whole genome shotgun (WGS) entry which is preliminary data.</text>
</comment>
<keyword evidence="12" id="KW-1185">Reference proteome</keyword>
<comment type="subcellular location">
    <subcellularLocation>
        <location evidence="1">Membrane</location>
        <topology evidence="1">Multi-pass membrane protein</topology>
    </subcellularLocation>
</comment>
<evidence type="ECO:0000256" key="1">
    <source>
        <dbReference type="ARBA" id="ARBA00004141"/>
    </source>
</evidence>
<keyword evidence="4 9" id="KW-1133">Transmembrane helix</keyword>
<dbReference type="Gene3D" id="1.20.1070.10">
    <property type="entry name" value="Rhodopsin 7-helix transmembrane proteins"/>
    <property type="match status" value="1"/>
</dbReference>
<dbReference type="PRINTS" id="PR00237">
    <property type="entry name" value="GPCRRHODOPSN"/>
</dbReference>
<name>A0A4Y2FIW6_ARAVE</name>
<protein>
    <submittedName>
        <fullName evidence="11">Pyrokinin-1 receptor</fullName>
    </submittedName>
</protein>
<dbReference type="SUPFAM" id="SSF81321">
    <property type="entry name" value="Family A G protein-coupled receptor-like"/>
    <property type="match status" value="1"/>
</dbReference>
<feature type="domain" description="G-protein coupled receptors family 1 profile" evidence="10">
    <location>
        <begin position="35"/>
        <end position="92"/>
    </location>
</feature>
<dbReference type="GO" id="GO:0008188">
    <property type="term" value="F:neuropeptide receptor activity"/>
    <property type="evidence" value="ECO:0007669"/>
    <property type="project" value="TreeGrafter"/>
</dbReference>
<dbReference type="InterPro" id="IPR017452">
    <property type="entry name" value="GPCR_Rhodpsn_7TM"/>
</dbReference>
<evidence type="ECO:0000313" key="12">
    <source>
        <dbReference type="Proteomes" id="UP000499080"/>
    </source>
</evidence>
<evidence type="ECO:0000313" key="11">
    <source>
        <dbReference type="EMBL" id="GBM40506.1"/>
    </source>
</evidence>
<dbReference type="AlphaFoldDB" id="A0A4Y2FIW6"/>
<reference evidence="11 12" key="1">
    <citation type="journal article" date="2019" name="Sci. Rep.">
        <title>Orb-weaving spider Araneus ventricosus genome elucidates the spidroin gene catalogue.</title>
        <authorList>
            <person name="Kono N."/>
            <person name="Nakamura H."/>
            <person name="Ohtoshi R."/>
            <person name="Moran D.A.P."/>
            <person name="Shinohara A."/>
            <person name="Yoshida Y."/>
            <person name="Fujiwara M."/>
            <person name="Mori M."/>
            <person name="Tomita M."/>
            <person name="Arakawa K."/>
        </authorList>
    </citation>
    <scope>NUCLEOTIDE SEQUENCE [LARGE SCALE GENOMIC DNA]</scope>
</reference>
<keyword evidence="8" id="KW-0807">Transducer</keyword>
<comment type="similarity">
    <text evidence="2">Belongs to the G-protein coupled receptor 1 family.</text>
</comment>
<evidence type="ECO:0000259" key="10">
    <source>
        <dbReference type="PROSITE" id="PS50262"/>
    </source>
</evidence>
<dbReference type="PROSITE" id="PS50262">
    <property type="entry name" value="G_PROTEIN_RECEP_F1_2"/>
    <property type="match status" value="1"/>
</dbReference>
<keyword evidence="3 9" id="KW-0812">Transmembrane</keyword>
<evidence type="ECO:0000256" key="3">
    <source>
        <dbReference type="ARBA" id="ARBA00022692"/>
    </source>
</evidence>
<keyword evidence="6 9" id="KW-0472">Membrane</keyword>
<keyword evidence="5" id="KW-0297">G-protein coupled receptor</keyword>
<keyword evidence="7 11" id="KW-0675">Receptor</keyword>
<feature type="transmembrane region" description="Helical" evidence="9">
    <location>
        <begin position="27"/>
        <end position="48"/>
    </location>
</feature>
<dbReference type="OrthoDB" id="6408695at2759"/>
<organism evidence="11 12">
    <name type="scientific">Araneus ventricosus</name>
    <name type="common">Orbweaver spider</name>
    <name type="synonym">Epeira ventricosa</name>
    <dbReference type="NCBI Taxonomy" id="182803"/>
    <lineage>
        <taxon>Eukaryota</taxon>
        <taxon>Metazoa</taxon>
        <taxon>Ecdysozoa</taxon>
        <taxon>Arthropoda</taxon>
        <taxon>Chelicerata</taxon>
        <taxon>Arachnida</taxon>
        <taxon>Araneae</taxon>
        <taxon>Araneomorphae</taxon>
        <taxon>Entelegynae</taxon>
        <taxon>Araneoidea</taxon>
        <taxon>Araneidae</taxon>
        <taxon>Araneus</taxon>
    </lineage>
</organism>
<evidence type="ECO:0000256" key="6">
    <source>
        <dbReference type="ARBA" id="ARBA00023136"/>
    </source>
</evidence>
<dbReference type="GO" id="GO:0005886">
    <property type="term" value="C:plasma membrane"/>
    <property type="evidence" value="ECO:0007669"/>
    <property type="project" value="TreeGrafter"/>
</dbReference>
<dbReference type="EMBL" id="BGPR01000931">
    <property type="protein sequence ID" value="GBM40506.1"/>
    <property type="molecule type" value="Genomic_DNA"/>
</dbReference>
<accession>A0A4Y2FIW6</accession>
<evidence type="ECO:0000256" key="2">
    <source>
        <dbReference type="ARBA" id="ARBA00010663"/>
    </source>
</evidence>
<evidence type="ECO:0000256" key="7">
    <source>
        <dbReference type="ARBA" id="ARBA00023170"/>
    </source>
</evidence>
<evidence type="ECO:0000256" key="8">
    <source>
        <dbReference type="ARBA" id="ARBA00023224"/>
    </source>
</evidence>
<dbReference type="InterPro" id="IPR000276">
    <property type="entry name" value="GPCR_Rhodpsn"/>
</dbReference>